<dbReference type="Gene3D" id="3.30.420.10">
    <property type="entry name" value="Ribonuclease H-like superfamily/Ribonuclease H"/>
    <property type="match status" value="1"/>
</dbReference>
<gene>
    <name evidence="2" type="ORF">RchiOBHm_Chr7g0239141</name>
</gene>
<dbReference type="PANTHER" id="PTHR47723:SF19">
    <property type="entry name" value="POLYNUCLEOTIDYL TRANSFERASE, RIBONUCLEASE H-LIKE SUPERFAMILY PROTEIN"/>
    <property type="match status" value="1"/>
</dbReference>
<evidence type="ECO:0000313" key="2">
    <source>
        <dbReference type="EMBL" id="PRQ21428.1"/>
    </source>
</evidence>
<evidence type="ECO:0000259" key="1">
    <source>
        <dbReference type="Pfam" id="PF13456"/>
    </source>
</evidence>
<dbReference type="Gramene" id="PRQ21428">
    <property type="protein sequence ID" value="PRQ21428"/>
    <property type="gene ID" value="RchiOBHm_Chr7g0239141"/>
</dbReference>
<accession>A0A2P6PHP7</accession>
<dbReference type="AlphaFoldDB" id="A0A2P6PHP7"/>
<reference evidence="2 3" key="1">
    <citation type="journal article" date="2018" name="Nat. Genet.">
        <title>The Rosa genome provides new insights in the design of modern roses.</title>
        <authorList>
            <person name="Bendahmane M."/>
        </authorList>
    </citation>
    <scope>NUCLEOTIDE SEQUENCE [LARGE SCALE GENOMIC DNA]</scope>
    <source>
        <strain evidence="3">cv. Old Blush</strain>
    </source>
</reference>
<dbReference type="Pfam" id="PF13456">
    <property type="entry name" value="RVT_3"/>
    <property type="match status" value="1"/>
</dbReference>
<dbReference type="InterPro" id="IPR053151">
    <property type="entry name" value="RNase_H-like"/>
</dbReference>
<dbReference type="GO" id="GO:0003676">
    <property type="term" value="F:nucleic acid binding"/>
    <property type="evidence" value="ECO:0007669"/>
    <property type="project" value="InterPro"/>
</dbReference>
<dbReference type="EMBL" id="PDCK01000045">
    <property type="protein sequence ID" value="PRQ21428.1"/>
    <property type="molecule type" value="Genomic_DNA"/>
</dbReference>
<comment type="caution">
    <text evidence="2">The sequence shown here is derived from an EMBL/GenBank/DDBJ whole genome shotgun (WGS) entry which is preliminary data.</text>
</comment>
<dbReference type="InterPro" id="IPR036397">
    <property type="entry name" value="RNaseH_sf"/>
</dbReference>
<dbReference type="Proteomes" id="UP000238479">
    <property type="component" value="Chromosome 7"/>
</dbReference>
<name>A0A2P6PHP7_ROSCH</name>
<feature type="domain" description="RNase H type-1" evidence="1">
    <location>
        <begin position="1"/>
        <end position="71"/>
    </location>
</feature>
<organism evidence="2 3">
    <name type="scientific">Rosa chinensis</name>
    <name type="common">China rose</name>
    <dbReference type="NCBI Taxonomy" id="74649"/>
    <lineage>
        <taxon>Eukaryota</taxon>
        <taxon>Viridiplantae</taxon>
        <taxon>Streptophyta</taxon>
        <taxon>Embryophyta</taxon>
        <taxon>Tracheophyta</taxon>
        <taxon>Spermatophyta</taxon>
        <taxon>Magnoliopsida</taxon>
        <taxon>eudicotyledons</taxon>
        <taxon>Gunneridae</taxon>
        <taxon>Pentapetalae</taxon>
        <taxon>rosids</taxon>
        <taxon>fabids</taxon>
        <taxon>Rosales</taxon>
        <taxon>Rosaceae</taxon>
        <taxon>Rosoideae</taxon>
        <taxon>Rosoideae incertae sedis</taxon>
        <taxon>Rosa</taxon>
    </lineage>
</organism>
<proteinExistence type="predicted"/>
<dbReference type="InterPro" id="IPR002156">
    <property type="entry name" value="RNaseH_domain"/>
</dbReference>
<dbReference type="GO" id="GO:0004523">
    <property type="term" value="F:RNA-DNA hybrid ribonuclease activity"/>
    <property type="evidence" value="ECO:0007669"/>
    <property type="project" value="InterPro"/>
</dbReference>
<evidence type="ECO:0000313" key="3">
    <source>
        <dbReference type="Proteomes" id="UP000238479"/>
    </source>
</evidence>
<protein>
    <recommendedName>
        <fullName evidence="1">RNase H type-1 domain-containing protein</fullName>
    </recommendedName>
</protein>
<keyword evidence="3" id="KW-1185">Reference proteome</keyword>
<dbReference type="PANTHER" id="PTHR47723">
    <property type="entry name" value="OS05G0353850 PROTEIN"/>
    <property type="match status" value="1"/>
</dbReference>
<sequence>MQLLQSMQVASAVIESDCQVAVTAITSEQTDLSQLSALIAEVKDLFVSTAGIRLRFVRRQANTVAHRLASQGFESNINHEWFVNAPEIILDALMYDSNRIH</sequence>